<dbReference type="Pfam" id="PF00801">
    <property type="entry name" value="PKD"/>
    <property type="match status" value="1"/>
</dbReference>
<dbReference type="InterPro" id="IPR035986">
    <property type="entry name" value="PKD_dom_sf"/>
</dbReference>
<reference evidence="2 3" key="1">
    <citation type="submission" date="2019-11" db="EMBL/GenBank/DDBJ databases">
        <authorList>
            <person name="Zheng R.K."/>
            <person name="Sun C.M."/>
        </authorList>
    </citation>
    <scope>NUCLEOTIDE SEQUENCE [LARGE SCALE GENOMIC DNA]</scope>
    <source>
        <strain evidence="2 3">WC007</strain>
    </source>
</reference>
<dbReference type="InterPro" id="IPR000601">
    <property type="entry name" value="PKD_dom"/>
</dbReference>
<dbReference type="Pfam" id="PF13585">
    <property type="entry name" value="CHU_C"/>
    <property type="match status" value="1"/>
</dbReference>
<feature type="domain" description="PKD" evidence="1">
    <location>
        <begin position="324"/>
        <end position="373"/>
    </location>
</feature>
<dbReference type="Proteomes" id="UP000428260">
    <property type="component" value="Chromosome"/>
</dbReference>
<name>A0A6I6K310_9BACT</name>
<dbReference type="KEGG" id="mcos:GM418_25635"/>
<dbReference type="EMBL" id="CP046401">
    <property type="protein sequence ID" value="QGY46917.1"/>
    <property type="molecule type" value="Genomic_DNA"/>
</dbReference>
<dbReference type="RefSeq" id="WP_158870277.1">
    <property type="nucleotide sequence ID" value="NZ_CP046401.1"/>
</dbReference>
<dbReference type="PROSITE" id="PS50093">
    <property type="entry name" value="PKD"/>
    <property type="match status" value="2"/>
</dbReference>
<dbReference type="InterPro" id="IPR013783">
    <property type="entry name" value="Ig-like_fold"/>
</dbReference>
<dbReference type="Pfam" id="PF18911">
    <property type="entry name" value="PKD_4"/>
    <property type="match status" value="1"/>
</dbReference>
<dbReference type="CDD" id="cd00146">
    <property type="entry name" value="PKD"/>
    <property type="match status" value="2"/>
</dbReference>
<keyword evidence="3" id="KW-1185">Reference proteome</keyword>
<protein>
    <submittedName>
        <fullName evidence="2">PKD domain-containing protein</fullName>
    </submittedName>
</protein>
<dbReference type="InterPro" id="IPR022409">
    <property type="entry name" value="PKD/Chitinase_dom"/>
</dbReference>
<dbReference type="SMART" id="SM00089">
    <property type="entry name" value="PKD"/>
    <property type="match status" value="2"/>
</dbReference>
<accession>A0A6I6K310</accession>
<dbReference type="SUPFAM" id="SSF49299">
    <property type="entry name" value="PKD domain"/>
    <property type="match status" value="2"/>
</dbReference>
<feature type="domain" description="PKD" evidence="1">
    <location>
        <begin position="549"/>
        <end position="587"/>
    </location>
</feature>
<organism evidence="2 3">
    <name type="scientific">Maribellus comscasis</name>
    <dbReference type="NCBI Taxonomy" id="2681766"/>
    <lineage>
        <taxon>Bacteria</taxon>
        <taxon>Pseudomonadati</taxon>
        <taxon>Bacteroidota</taxon>
        <taxon>Bacteroidia</taxon>
        <taxon>Marinilabiliales</taxon>
        <taxon>Prolixibacteraceae</taxon>
        <taxon>Maribellus</taxon>
    </lineage>
</organism>
<evidence type="ECO:0000259" key="1">
    <source>
        <dbReference type="PROSITE" id="PS50093"/>
    </source>
</evidence>
<dbReference type="AlphaFoldDB" id="A0A6I6K310"/>
<proteinExistence type="predicted"/>
<dbReference type="Gene3D" id="2.60.40.10">
    <property type="entry name" value="Immunoglobulins"/>
    <property type="match status" value="2"/>
</dbReference>
<gene>
    <name evidence="2" type="ORF">GM418_25635</name>
</gene>
<evidence type="ECO:0000313" key="2">
    <source>
        <dbReference type="EMBL" id="QGY46917.1"/>
    </source>
</evidence>
<sequence length="693" mass="77386">MRDFKGLLLVFGIILMSNSWLKAAPANKENLGFETGNFSGWKGYTWVYRTDDPSLSTDRVEGIVNGRHTIMSDQTAYDENTGGGLKIIPEGYKYSAKLGSVQKGGQHQSLSYTIKIDSTNALLVWKFAVVLQDPENNHEKYEEPRFMITLLDENGDTIPDCTNYDVYATDARISGFQTYYPTGSNEPIVWRDWTTVGANLLPYYGQTVTIEFMSADCTHKNHYGYGYFVLDCMPLIITVDYCTGDSKATLSAPSGFSSYLWKDAGGNTVDTVQNLLVDNPQEGEMFICEMESETGCSVTLSSEIARYEQEAEFTAQMLDCFSNKVKFTNLSTHTRGTLTYLWDFGDGNTSEEKDPVYKFKTSGIHRVALILYNPPSGCIDTLYKEVESFSPPLVGFKGYTTYCPGAGTELVAYGAFSYEWSTGETDSVIYLGAPGGEYWFLGRSSEGCVSDSMYFTVSEEPDWLFSVSGDTFLCQGTTGFLYAEGAVDYLWNTGDTIDSILVYKEGNYRIAGKNARGCSKELEVTVTEVPIPDIDFTLSAHSINSRHNSVKCSAVSADDNVTFLWDMGDGTITNTPRFTHYYLETSELITYDVNVTLTNEYGCGITKSTYVNVDLFVPNVFTPNNDGVNDYFMSGYDLKIVDAHGVVLYRGLDGWDGYYKGKKADPDTYFYILNYTDAYDGNRLKRGYITLER</sequence>
<evidence type="ECO:0000313" key="3">
    <source>
        <dbReference type="Proteomes" id="UP000428260"/>
    </source>
</evidence>